<dbReference type="InterPro" id="IPR029063">
    <property type="entry name" value="SAM-dependent_MTases_sf"/>
</dbReference>
<dbReference type="Pfam" id="PF21302">
    <property type="entry name" value="Zn_ribbon_RlmA"/>
    <property type="match status" value="1"/>
</dbReference>
<dbReference type="GO" id="GO:0032259">
    <property type="term" value="P:methylation"/>
    <property type="evidence" value="ECO:0007669"/>
    <property type="project" value="UniProtKB-KW"/>
</dbReference>
<keyword evidence="5" id="KW-1185">Reference proteome</keyword>
<accession>A0A1H9GWU1</accession>
<evidence type="ECO:0000313" key="5">
    <source>
        <dbReference type="Proteomes" id="UP000198504"/>
    </source>
</evidence>
<organism evidence="4 5">
    <name type="scientific">Microlunatus flavus</name>
    <dbReference type="NCBI Taxonomy" id="1036181"/>
    <lineage>
        <taxon>Bacteria</taxon>
        <taxon>Bacillati</taxon>
        <taxon>Actinomycetota</taxon>
        <taxon>Actinomycetes</taxon>
        <taxon>Propionibacteriales</taxon>
        <taxon>Propionibacteriaceae</taxon>
        <taxon>Microlunatus</taxon>
    </lineage>
</organism>
<dbReference type="Gene3D" id="3.40.50.150">
    <property type="entry name" value="Vaccinia Virus protein VP39"/>
    <property type="match status" value="1"/>
</dbReference>
<feature type="binding site" evidence="2">
    <location>
        <position position="77"/>
    </location>
    <ligand>
        <name>S-adenosyl-L-methionine</name>
        <dbReference type="ChEBI" id="CHEBI:59789"/>
    </ligand>
</feature>
<keyword evidence="1" id="KW-0862">Zinc</keyword>
<name>A0A1H9GWU1_9ACTN</name>
<dbReference type="STRING" id="1036181.SAMN05421756_10434"/>
<keyword evidence="4" id="KW-0489">Methyltransferase</keyword>
<keyword evidence="2" id="KW-0949">S-adenosyl-L-methionine</keyword>
<dbReference type="RefSeq" id="WP_091179820.1">
    <property type="nucleotide sequence ID" value="NZ_FOFA01000004.1"/>
</dbReference>
<dbReference type="Proteomes" id="UP000198504">
    <property type="component" value="Unassembled WGS sequence"/>
</dbReference>
<dbReference type="OrthoDB" id="108476at2"/>
<feature type="binding site" evidence="2">
    <location>
        <position position="196"/>
    </location>
    <ligand>
        <name>S-adenosyl-L-methionine</name>
        <dbReference type="ChEBI" id="CHEBI:59789"/>
    </ligand>
</feature>
<dbReference type="InterPro" id="IPR016718">
    <property type="entry name" value="rRNA_m1G-MeTrfase_A_prd"/>
</dbReference>
<dbReference type="GO" id="GO:0008168">
    <property type="term" value="F:methyltransferase activity"/>
    <property type="evidence" value="ECO:0007669"/>
    <property type="project" value="UniProtKB-KW"/>
</dbReference>
<dbReference type="AlphaFoldDB" id="A0A1H9GWU1"/>
<dbReference type="EMBL" id="FOFA01000004">
    <property type="protein sequence ID" value="SEQ54488.1"/>
    <property type="molecule type" value="Genomic_DNA"/>
</dbReference>
<feature type="binding site" evidence="1">
    <location>
        <position position="38"/>
    </location>
    <ligand>
        <name>Zn(2+)</name>
        <dbReference type="ChEBI" id="CHEBI:29105"/>
    </ligand>
</feature>
<evidence type="ECO:0000313" key="4">
    <source>
        <dbReference type="EMBL" id="SEQ54488.1"/>
    </source>
</evidence>
<gene>
    <name evidence="4" type="ORF">SAMN05421756_10434</name>
</gene>
<feature type="domain" description="23S rRNA (guanine(745)-N(1))-methyltransferase N-terminal" evidence="3">
    <location>
        <begin position="11"/>
        <end position="51"/>
    </location>
</feature>
<evidence type="ECO:0000259" key="3">
    <source>
        <dbReference type="Pfam" id="PF21302"/>
    </source>
</evidence>
<keyword evidence="1" id="KW-0479">Metal-binding</keyword>
<reference evidence="5" key="1">
    <citation type="submission" date="2016-10" db="EMBL/GenBank/DDBJ databases">
        <authorList>
            <person name="Varghese N."/>
            <person name="Submissions S."/>
        </authorList>
    </citation>
    <scope>NUCLEOTIDE SEQUENCE [LARGE SCALE GENOMIC DNA]</scope>
    <source>
        <strain evidence="5">CGMCC 4.6856</strain>
    </source>
</reference>
<dbReference type="InterPro" id="IPR048647">
    <property type="entry name" value="RlmA_N"/>
</dbReference>
<protein>
    <submittedName>
        <fullName evidence="4">23S rRNA (Guanine745-N1)-methyltransferase</fullName>
    </submittedName>
</protein>
<evidence type="ECO:0000256" key="1">
    <source>
        <dbReference type="PIRSR" id="PIRSR018249-1"/>
    </source>
</evidence>
<proteinExistence type="predicted"/>
<sequence length="283" mass="29382">MSLADVVDLLACPACAAQDLPDSGLTLDDRTLRCDRGHAYDVARQGHVNLLGRAAPRNADTAEMVAARERFLGGGAYDVVADALADAVLRNGPPAPAVLDVGAGPGFYLGRVLEALAATGRTGRGLAVDVSAFAARRAAKVPGVGAVVADAWARWPLRTASVDVGLSVFAPRRPDELARVLTPGGTAVVVSPLPDHLAGLRAARDLLDVEPGKQERLAATFGEHLEPVAETDVRHTVLVDPASADDLVAMGPNAFHSGVTQDGSARRATTVDVAVRVGVWRHP</sequence>
<feature type="binding site" evidence="1">
    <location>
        <position position="34"/>
    </location>
    <ligand>
        <name>Zn(2+)</name>
        <dbReference type="ChEBI" id="CHEBI:29105"/>
    </ligand>
</feature>
<dbReference type="PIRSF" id="PIRSF018249">
    <property type="entry name" value="MyrA_prd"/>
    <property type="match status" value="1"/>
</dbReference>
<keyword evidence="4" id="KW-0808">Transferase</keyword>
<evidence type="ECO:0000256" key="2">
    <source>
        <dbReference type="PIRSR" id="PIRSR018249-2"/>
    </source>
</evidence>
<dbReference type="GO" id="GO:0046872">
    <property type="term" value="F:metal ion binding"/>
    <property type="evidence" value="ECO:0007669"/>
    <property type="project" value="UniProtKB-KW"/>
</dbReference>
<dbReference type="SUPFAM" id="SSF53335">
    <property type="entry name" value="S-adenosyl-L-methionine-dependent methyltransferases"/>
    <property type="match status" value="1"/>
</dbReference>